<dbReference type="Proteomes" id="UP000199296">
    <property type="component" value="Unassembled WGS sequence"/>
</dbReference>
<evidence type="ECO:0000313" key="1">
    <source>
        <dbReference type="EMBL" id="SDG61980.1"/>
    </source>
</evidence>
<organism evidence="1 2">
    <name type="scientific">Psychroflexus sediminis</name>
    <dbReference type="NCBI Taxonomy" id="470826"/>
    <lineage>
        <taxon>Bacteria</taxon>
        <taxon>Pseudomonadati</taxon>
        <taxon>Bacteroidota</taxon>
        <taxon>Flavobacteriia</taxon>
        <taxon>Flavobacteriales</taxon>
        <taxon>Flavobacteriaceae</taxon>
        <taxon>Psychroflexus</taxon>
    </lineage>
</organism>
<name>A0A1G7VSV9_9FLAO</name>
<evidence type="ECO:0000313" key="2">
    <source>
        <dbReference type="Proteomes" id="UP000199296"/>
    </source>
</evidence>
<dbReference type="InterPro" id="IPR054207">
    <property type="entry name" value="DUF6913"/>
</dbReference>
<dbReference type="Pfam" id="PF21857">
    <property type="entry name" value="DUF6913"/>
    <property type="match status" value="1"/>
</dbReference>
<proteinExistence type="predicted"/>
<reference evidence="1 2" key="1">
    <citation type="submission" date="2016-10" db="EMBL/GenBank/DDBJ databases">
        <authorList>
            <person name="de Groot N.N."/>
        </authorList>
    </citation>
    <scope>NUCLEOTIDE SEQUENCE [LARGE SCALE GENOMIC DNA]</scope>
    <source>
        <strain evidence="1 2">DSM 19803</strain>
    </source>
</reference>
<sequence>MNQNLKVLNSIQTYFLRKNLESSKPPKINDKPGSKIGVLYNDDVSDRYQLQQLIEKNFKVKTSEINLLGFSRHRYDRVEKPDFVFIKKDFSLFGQPKSETITEFLSHKYKLLFNFFGKDELCLEIVAQHTEAKLKVGLHESNEKVNDLLLALDSKNLDFFEESSKYIKHII</sequence>
<accession>A0A1G7VSV9</accession>
<protein>
    <submittedName>
        <fullName evidence="1">Uncharacterized protein</fullName>
    </submittedName>
</protein>
<dbReference type="STRING" id="470826.SAMN04488027_10465"/>
<gene>
    <name evidence="1" type="ORF">SAMN04488027_10465</name>
</gene>
<dbReference type="AlphaFoldDB" id="A0A1G7VSV9"/>
<keyword evidence="2" id="KW-1185">Reference proteome</keyword>
<dbReference type="EMBL" id="FNCW01000004">
    <property type="protein sequence ID" value="SDG61980.1"/>
    <property type="molecule type" value="Genomic_DNA"/>
</dbReference>